<evidence type="ECO:0000256" key="1">
    <source>
        <dbReference type="SAM" id="Coils"/>
    </source>
</evidence>
<dbReference type="Proteomes" id="UP001069090">
    <property type="component" value="Unassembled WGS sequence"/>
</dbReference>
<evidence type="ECO:0000313" key="3">
    <source>
        <dbReference type="Proteomes" id="UP001069090"/>
    </source>
</evidence>
<evidence type="ECO:0000313" key="2">
    <source>
        <dbReference type="EMBL" id="MCZ0866606.1"/>
    </source>
</evidence>
<dbReference type="InterPro" id="IPR025516">
    <property type="entry name" value="DUF4404"/>
</dbReference>
<keyword evidence="3" id="KW-1185">Reference proteome</keyword>
<dbReference type="EMBL" id="JAPTGG010000014">
    <property type="protein sequence ID" value="MCZ0866606.1"/>
    <property type="molecule type" value="Genomic_DNA"/>
</dbReference>
<dbReference type="RefSeq" id="WP_258332634.1">
    <property type="nucleotide sequence ID" value="NZ_JAPTGG010000014.1"/>
</dbReference>
<keyword evidence="1" id="KW-0175">Coiled coil</keyword>
<organism evidence="2 3">
    <name type="scientific">Dasania phycosphaerae</name>
    <dbReference type="NCBI Taxonomy" id="2950436"/>
    <lineage>
        <taxon>Bacteria</taxon>
        <taxon>Pseudomonadati</taxon>
        <taxon>Pseudomonadota</taxon>
        <taxon>Gammaproteobacteria</taxon>
        <taxon>Cellvibrionales</taxon>
        <taxon>Spongiibacteraceae</taxon>
        <taxon>Dasania</taxon>
    </lineage>
</organism>
<dbReference type="AlphaFoldDB" id="A0A9J6RPG3"/>
<sequence length="87" mass="9835">MAKKQLKEYIEQLNSYINDKDLSEQEQDALEGLIDNIEIRLDELEGEEHSDTLSEQVDELATAFEAEHPVLTGVLKDIMVKLSSMGV</sequence>
<comment type="caution">
    <text evidence="2">The sequence shown here is derived from an EMBL/GenBank/DDBJ whole genome shotgun (WGS) entry which is preliminary data.</text>
</comment>
<gene>
    <name evidence="2" type="ORF">O0V09_15450</name>
</gene>
<feature type="coiled-coil region" evidence="1">
    <location>
        <begin position="6"/>
        <end position="47"/>
    </location>
</feature>
<dbReference type="Pfam" id="PF14357">
    <property type="entry name" value="DUF4404"/>
    <property type="match status" value="1"/>
</dbReference>
<proteinExistence type="predicted"/>
<name>A0A9J6RPG3_9GAMM</name>
<accession>A0A9J6RPG3</accession>
<reference evidence="2 3" key="1">
    <citation type="submission" date="2022-12" db="EMBL/GenBank/DDBJ databases">
        <title>Dasania phycosphaerae sp. nov., isolated from particulate material of the south coast of Korea.</title>
        <authorList>
            <person name="Jiang Y."/>
        </authorList>
    </citation>
    <scope>NUCLEOTIDE SEQUENCE [LARGE SCALE GENOMIC DNA]</scope>
    <source>
        <strain evidence="2 3">GY-19</strain>
    </source>
</reference>
<protein>
    <submittedName>
        <fullName evidence="2">DUF4404 family protein</fullName>
    </submittedName>
</protein>